<protein>
    <submittedName>
        <fullName evidence="1">Uncharacterized protein</fullName>
    </submittedName>
</protein>
<gene>
    <name evidence="1" type="ORF">MVEN_01184100</name>
</gene>
<sequence>MSLHTDAVRAIGIFKARREFTPEEINASAPQVIEHIRKIPIIQSNITKYEVSYKAERLGKTLASELGLNDTVYTTVIVIEGPSHEKIREALTHPDYLAVIKGSLEHATDLEHFHFFSAEFTTVI</sequence>
<name>A0A8H6Y2P3_9AGAR</name>
<evidence type="ECO:0000313" key="2">
    <source>
        <dbReference type="Proteomes" id="UP000620124"/>
    </source>
</evidence>
<organism evidence="1 2">
    <name type="scientific">Mycena venus</name>
    <dbReference type="NCBI Taxonomy" id="2733690"/>
    <lineage>
        <taxon>Eukaryota</taxon>
        <taxon>Fungi</taxon>
        <taxon>Dikarya</taxon>
        <taxon>Basidiomycota</taxon>
        <taxon>Agaricomycotina</taxon>
        <taxon>Agaricomycetes</taxon>
        <taxon>Agaricomycetidae</taxon>
        <taxon>Agaricales</taxon>
        <taxon>Marasmiineae</taxon>
        <taxon>Mycenaceae</taxon>
        <taxon>Mycena</taxon>
    </lineage>
</organism>
<dbReference type="AlphaFoldDB" id="A0A8H6Y2P3"/>
<dbReference type="OrthoDB" id="2901962at2759"/>
<proteinExistence type="predicted"/>
<comment type="caution">
    <text evidence="1">The sequence shown here is derived from an EMBL/GenBank/DDBJ whole genome shotgun (WGS) entry which is preliminary data.</text>
</comment>
<reference evidence="1" key="1">
    <citation type="submission" date="2020-05" db="EMBL/GenBank/DDBJ databases">
        <title>Mycena genomes resolve the evolution of fungal bioluminescence.</title>
        <authorList>
            <person name="Tsai I.J."/>
        </authorList>
    </citation>
    <scope>NUCLEOTIDE SEQUENCE</scope>
    <source>
        <strain evidence="1">CCC161011</strain>
    </source>
</reference>
<dbReference type="EMBL" id="JACAZI010000009">
    <property type="protein sequence ID" value="KAF7352208.1"/>
    <property type="molecule type" value="Genomic_DNA"/>
</dbReference>
<accession>A0A8H6Y2P3</accession>
<dbReference type="Proteomes" id="UP000620124">
    <property type="component" value="Unassembled WGS sequence"/>
</dbReference>
<keyword evidence="2" id="KW-1185">Reference proteome</keyword>
<evidence type="ECO:0000313" key="1">
    <source>
        <dbReference type="EMBL" id="KAF7352208.1"/>
    </source>
</evidence>